<dbReference type="PANTHER" id="PTHR21299:SF1">
    <property type="entry name" value="PANTOATE--BETA-ALANINE LIGASE"/>
    <property type="match status" value="1"/>
</dbReference>
<proteinExistence type="inferred from homology"/>
<dbReference type="Pfam" id="PF02569">
    <property type="entry name" value="Pantoate_ligase"/>
    <property type="match status" value="1"/>
</dbReference>
<evidence type="ECO:0000313" key="10">
    <source>
        <dbReference type="Proteomes" id="UP000003160"/>
    </source>
</evidence>
<reference evidence="9 10" key="1">
    <citation type="submission" date="2009-10" db="EMBL/GenBank/DDBJ databases">
        <authorList>
            <person name="Qin X."/>
            <person name="Bachman B."/>
            <person name="Battles P."/>
            <person name="Bell A."/>
            <person name="Bess C."/>
            <person name="Bickham C."/>
            <person name="Chaboub L."/>
            <person name="Chen D."/>
            <person name="Coyle M."/>
            <person name="Deiros D.R."/>
            <person name="Dinh H."/>
            <person name="Forbes L."/>
            <person name="Fowler G."/>
            <person name="Francisco L."/>
            <person name="Fu Q."/>
            <person name="Gubbala S."/>
            <person name="Hale W."/>
            <person name="Han Y."/>
            <person name="Hemphill L."/>
            <person name="Highlander S.K."/>
            <person name="Hirani K."/>
            <person name="Hogues M."/>
            <person name="Jackson L."/>
            <person name="Jakkamsetti A."/>
            <person name="Javaid M."/>
            <person name="Jiang H."/>
            <person name="Korchina V."/>
            <person name="Kovar C."/>
            <person name="Lara F."/>
            <person name="Lee S."/>
            <person name="Mata R."/>
            <person name="Mathew T."/>
            <person name="Moen C."/>
            <person name="Morales K."/>
            <person name="Munidasa M."/>
            <person name="Nazareth L."/>
            <person name="Ngo R."/>
            <person name="Nguyen L."/>
            <person name="Okwuonu G."/>
            <person name="Ongeri F."/>
            <person name="Patil S."/>
            <person name="Petrosino J."/>
            <person name="Pham C."/>
            <person name="Pham P."/>
            <person name="Pu L.-L."/>
            <person name="Puazo M."/>
            <person name="Raj R."/>
            <person name="Reid J."/>
            <person name="Rouhana J."/>
            <person name="Saada N."/>
            <person name="Shang Y."/>
            <person name="Simmons D."/>
            <person name="Thornton R."/>
            <person name="Warren J."/>
            <person name="Weissenberger G."/>
            <person name="Zhang J."/>
            <person name="Zhang L."/>
            <person name="Zhou C."/>
            <person name="Zhu D."/>
            <person name="Muzny D."/>
            <person name="Worley K."/>
            <person name="Gibbs R."/>
        </authorList>
    </citation>
    <scope>NUCLEOTIDE SEQUENCE [LARGE SCALE GENOMIC DNA]</scope>
    <source>
        <strain evidence="9 10">DSM 17361</strain>
    </source>
</reference>
<keyword evidence="10" id="KW-1185">Reference proteome</keyword>
<evidence type="ECO:0000256" key="6">
    <source>
        <dbReference type="ARBA" id="ARBA00022840"/>
    </source>
</evidence>
<dbReference type="HAMAP" id="MF_00158">
    <property type="entry name" value="PanC"/>
    <property type="match status" value="1"/>
</dbReference>
<evidence type="ECO:0000256" key="7">
    <source>
        <dbReference type="ARBA" id="ARBA00048258"/>
    </source>
</evidence>
<dbReference type="NCBIfam" id="TIGR00018">
    <property type="entry name" value="panC"/>
    <property type="match status" value="1"/>
</dbReference>
<organism evidence="9 10">
    <name type="scientific">Hallella bergensis DSM 17361</name>
    <dbReference type="NCBI Taxonomy" id="585502"/>
    <lineage>
        <taxon>Bacteria</taxon>
        <taxon>Pseudomonadati</taxon>
        <taxon>Bacteroidota</taxon>
        <taxon>Bacteroidia</taxon>
        <taxon>Bacteroidales</taxon>
        <taxon>Prevotellaceae</taxon>
        <taxon>Hallella</taxon>
    </lineage>
</organism>
<dbReference type="UniPathway" id="UPA00028">
    <property type="reaction ID" value="UER00005"/>
</dbReference>
<name>D1PX49_9BACT</name>
<feature type="binding site" evidence="8">
    <location>
        <position position="61"/>
    </location>
    <ligand>
        <name>beta-alanine</name>
        <dbReference type="ChEBI" id="CHEBI:57966"/>
    </ligand>
</feature>
<accession>D1PX49</accession>
<dbReference type="FunFam" id="3.40.50.620:FF:000013">
    <property type="entry name" value="Pantothenate synthetase"/>
    <property type="match status" value="1"/>
</dbReference>
<dbReference type="RefSeq" id="WP_007173637.1">
    <property type="nucleotide sequence ID" value="NZ_GG704781.1"/>
</dbReference>
<evidence type="ECO:0000256" key="1">
    <source>
        <dbReference type="ARBA" id="ARBA00004990"/>
    </source>
</evidence>
<sequence length="280" mass="31065">MQVVKTIQEVREIVKGWRKEGLSVGLVPTMGFLHEGHQSLIAKSVADNDRTVVSVFVNPIQFGPSEDLEAYPRDLNHDMAAVEAMGGDLIFNPEPSEMYPAHFTTFVDTTETTELLCGARRAGHFRGVCTVVSKLFNIVGPDRAYFGQKDAQQLATVRRFVRDLNFDLEIIACPIVREADGLAKSSRNTYLSAEERRAALILSKSLKLGQTAVENGERDASAIIKIISDSLQTEPLARVDYVEVVDLNNVQRVEAIEGETLVAIAVYIGKTRLIDNFIWK</sequence>
<protein>
    <recommendedName>
        <fullName evidence="8">Pantothenate synthetase</fullName>
        <shortName evidence="8">PS</shortName>
        <ecNumber evidence="8">6.3.2.1</ecNumber>
    </recommendedName>
    <alternativeName>
        <fullName evidence="8">Pantoate--beta-alanine ligase</fullName>
    </alternativeName>
    <alternativeName>
        <fullName evidence="8">Pantoate-activating enzyme</fullName>
    </alternativeName>
</protein>
<comment type="pathway">
    <text evidence="1 8">Cofactor biosynthesis; (R)-pantothenate biosynthesis; (R)-pantothenate from (R)-pantoate and beta-alanine: step 1/1.</text>
</comment>
<dbReference type="GO" id="GO:0004592">
    <property type="term" value="F:pantoate-beta-alanine ligase activity"/>
    <property type="evidence" value="ECO:0007669"/>
    <property type="project" value="UniProtKB-UniRule"/>
</dbReference>
<dbReference type="InterPro" id="IPR042176">
    <property type="entry name" value="Pantoate_ligase_C"/>
</dbReference>
<dbReference type="Gene3D" id="3.40.50.620">
    <property type="entry name" value="HUPs"/>
    <property type="match status" value="1"/>
</dbReference>
<keyword evidence="6 8" id="KW-0067">ATP-binding</keyword>
<evidence type="ECO:0000313" key="9">
    <source>
        <dbReference type="EMBL" id="EFA44009.1"/>
    </source>
</evidence>
<evidence type="ECO:0000256" key="5">
    <source>
        <dbReference type="ARBA" id="ARBA00022741"/>
    </source>
</evidence>
<feature type="active site" description="Proton donor" evidence="8">
    <location>
        <position position="37"/>
    </location>
</feature>
<evidence type="ECO:0000256" key="3">
    <source>
        <dbReference type="ARBA" id="ARBA00022598"/>
    </source>
</evidence>
<feature type="binding site" evidence="8">
    <location>
        <begin position="184"/>
        <end position="187"/>
    </location>
    <ligand>
        <name>ATP</name>
        <dbReference type="ChEBI" id="CHEBI:30616"/>
    </ligand>
</feature>
<feature type="binding site" evidence="8">
    <location>
        <begin position="147"/>
        <end position="150"/>
    </location>
    <ligand>
        <name>ATP</name>
        <dbReference type="ChEBI" id="CHEBI:30616"/>
    </ligand>
</feature>
<comment type="caution">
    <text evidence="9">The sequence shown here is derived from an EMBL/GenBank/DDBJ whole genome shotgun (WGS) entry which is preliminary data.</text>
</comment>
<evidence type="ECO:0000256" key="2">
    <source>
        <dbReference type="ARBA" id="ARBA00009256"/>
    </source>
</evidence>
<comment type="subcellular location">
    <subcellularLocation>
        <location evidence="8">Cytoplasm</location>
    </subcellularLocation>
</comment>
<dbReference type="GO" id="GO:0015940">
    <property type="term" value="P:pantothenate biosynthetic process"/>
    <property type="evidence" value="ECO:0007669"/>
    <property type="project" value="UniProtKB-UniRule"/>
</dbReference>
<dbReference type="InterPro" id="IPR003721">
    <property type="entry name" value="Pantoate_ligase"/>
</dbReference>
<dbReference type="OrthoDB" id="9773087at2"/>
<dbReference type="AlphaFoldDB" id="D1PX49"/>
<dbReference type="Proteomes" id="UP000003160">
    <property type="component" value="Unassembled WGS sequence"/>
</dbReference>
<evidence type="ECO:0000256" key="8">
    <source>
        <dbReference type="HAMAP-Rule" id="MF_00158"/>
    </source>
</evidence>
<comment type="function">
    <text evidence="8">Catalyzes the condensation of pantoate with beta-alanine in an ATP-dependent reaction via a pantoyl-adenylate intermediate.</text>
</comment>
<comment type="miscellaneous">
    <text evidence="8">The reaction proceeds by a bi uni uni bi ping pong mechanism.</text>
</comment>
<dbReference type="FunFam" id="3.30.1300.10:FF:000001">
    <property type="entry name" value="Pantothenate synthetase"/>
    <property type="match status" value="1"/>
</dbReference>
<dbReference type="EMBL" id="ACKS01000067">
    <property type="protein sequence ID" value="EFA44009.1"/>
    <property type="molecule type" value="Genomic_DNA"/>
</dbReference>
<keyword evidence="8" id="KW-0963">Cytoplasm</keyword>
<comment type="subunit">
    <text evidence="8">Homodimer.</text>
</comment>
<dbReference type="Gene3D" id="3.30.1300.10">
    <property type="entry name" value="Pantoate-beta-alanine ligase, C-terminal domain"/>
    <property type="match status" value="1"/>
</dbReference>
<feature type="binding site" evidence="8">
    <location>
        <position position="153"/>
    </location>
    <ligand>
        <name>(R)-pantoate</name>
        <dbReference type="ChEBI" id="CHEBI:15980"/>
    </ligand>
</feature>
<dbReference type="GO" id="GO:0005524">
    <property type="term" value="F:ATP binding"/>
    <property type="evidence" value="ECO:0007669"/>
    <property type="project" value="UniProtKB-KW"/>
</dbReference>
<dbReference type="CDD" id="cd00560">
    <property type="entry name" value="PanC"/>
    <property type="match status" value="1"/>
</dbReference>
<dbReference type="PANTHER" id="PTHR21299">
    <property type="entry name" value="CYTIDYLATE KINASE/PANTOATE-BETA-ALANINE LIGASE"/>
    <property type="match status" value="1"/>
</dbReference>
<comment type="catalytic activity">
    <reaction evidence="7 8">
        <text>(R)-pantoate + beta-alanine + ATP = (R)-pantothenate + AMP + diphosphate + H(+)</text>
        <dbReference type="Rhea" id="RHEA:10912"/>
        <dbReference type="ChEBI" id="CHEBI:15378"/>
        <dbReference type="ChEBI" id="CHEBI:15980"/>
        <dbReference type="ChEBI" id="CHEBI:29032"/>
        <dbReference type="ChEBI" id="CHEBI:30616"/>
        <dbReference type="ChEBI" id="CHEBI:33019"/>
        <dbReference type="ChEBI" id="CHEBI:57966"/>
        <dbReference type="ChEBI" id="CHEBI:456215"/>
        <dbReference type="EC" id="6.3.2.1"/>
    </reaction>
</comment>
<feature type="binding site" evidence="8">
    <location>
        <position position="61"/>
    </location>
    <ligand>
        <name>(R)-pantoate</name>
        <dbReference type="ChEBI" id="CHEBI:15980"/>
    </ligand>
</feature>
<dbReference type="EC" id="6.3.2.1" evidence="8"/>
<keyword evidence="3 8" id="KW-0436">Ligase</keyword>
<feature type="binding site" evidence="8">
    <location>
        <begin position="30"/>
        <end position="37"/>
    </location>
    <ligand>
        <name>ATP</name>
        <dbReference type="ChEBI" id="CHEBI:30616"/>
    </ligand>
</feature>
<evidence type="ECO:0000256" key="4">
    <source>
        <dbReference type="ARBA" id="ARBA00022655"/>
    </source>
</evidence>
<dbReference type="GO" id="GO:0005829">
    <property type="term" value="C:cytosol"/>
    <property type="evidence" value="ECO:0007669"/>
    <property type="project" value="TreeGrafter"/>
</dbReference>
<dbReference type="HOGENOM" id="CLU_047148_0_0_10"/>
<gene>
    <name evidence="8 9" type="primary">panC</name>
    <name evidence="9" type="ORF">HMPREF0645_1534</name>
</gene>
<dbReference type="SUPFAM" id="SSF52374">
    <property type="entry name" value="Nucleotidylyl transferase"/>
    <property type="match status" value="1"/>
</dbReference>
<comment type="similarity">
    <text evidence="2 8">Belongs to the pantothenate synthetase family.</text>
</comment>
<keyword evidence="4 8" id="KW-0566">Pantothenate biosynthesis</keyword>
<keyword evidence="5 8" id="KW-0547">Nucleotide-binding</keyword>
<dbReference type="eggNOG" id="COG0414">
    <property type="taxonomic scope" value="Bacteria"/>
</dbReference>
<feature type="binding site" evidence="8">
    <location>
        <position position="176"/>
    </location>
    <ligand>
        <name>ATP</name>
        <dbReference type="ChEBI" id="CHEBI:30616"/>
    </ligand>
</feature>
<dbReference type="InterPro" id="IPR014729">
    <property type="entry name" value="Rossmann-like_a/b/a_fold"/>
</dbReference>